<evidence type="ECO:0000313" key="1">
    <source>
        <dbReference type="EMBL" id="CAB0020333.1"/>
    </source>
</evidence>
<proteinExistence type="predicted"/>
<dbReference type="Proteomes" id="UP000479000">
    <property type="component" value="Unassembled WGS sequence"/>
</dbReference>
<keyword evidence="2" id="KW-1185">Reference proteome</keyword>
<feature type="non-terminal residue" evidence="1">
    <location>
        <position position="1"/>
    </location>
</feature>
<dbReference type="AlphaFoldDB" id="A0A6H5HPE2"/>
<protein>
    <submittedName>
        <fullName evidence="1">Uncharacterized protein</fullName>
    </submittedName>
</protein>
<dbReference type="EMBL" id="CADCXU010035239">
    <property type="protein sequence ID" value="CAB0020333.1"/>
    <property type="molecule type" value="Genomic_DNA"/>
</dbReference>
<reference evidence="1 2" key="1">
    <citation type="submission" date="2020-02" db="EMBL/GenBank/DDBJ databases">
        <authorList>
            <person name="Ferguson B K."/>
        </authorList>
    </citation>
    <scope>NUCLEOTIDE SEQUENCE [LARGE SCALE GENOMIC DNA]</scope>
</reference>
<gene>
    <name evidence="1" type="ORF">NTEN_LOCUS23924</name>
</gene>
<name>A0A6H5HPE2_9HEMI</name>
<accession>A0A6H5HPE2</accession>
<sequence length="120" mass="13720">FDADDPSCASCRTDDFPIHPRFRVTFPLLRPIRRRVQRSISIADSAPMSQLEPLRYLGAAPMSQLEPLRYLGAAPMSQLEPLRYHGAARISWRRSDILEPLRYHGAGLISWSRSDFLEPL</sequence>
<organism evidence="1 2">
    <name type="scientific">Nesidiocoris tenuis</name>
    <dbReference type="NCBI Taxonomy" id="355587"/>
    <lineage>
        <taxon>Eukaryota</taxon>
        <taxon>Metazoa</taxon>
        <taxon>Ecdysozoa</taxon>
        <taxon>Arthropoda</taxon>
        <taxon>Hexapoda</taxon>
        <taxon>Insecta</taxon>
        <taxon>Pterygota</taxon>
        <taxon>Neoptera</taxon>
        <taxon>Paraneoptera</taxon>
        <taxon>Hemiptera</taxon>
        <taxon>Heteroptera</taxon>
        <taxon>Panheteroptera</taxon>
        <taxon>Cimicomorpha</taxon>
        <taxon>Miridae</taxon>
        <taxon>Dicyphina</taxon>
        <taxon>Nesidiocoris</taxon>
    </lineage>
</organism>
<evidence type="ECO:0000313" key="2">
    <source>
        <dbReference type="Proteomes" id="UP000479000"/>
    </source>
</evidence>